<dbReference type="WormBase" id="F54B3.2">
    <property type="protein sequence ID" value="CE43433"/>
    <property type="gene ID" value="WBGene00010014"/>
</dbReference>
<dbReference type="UCSC" id="F54B3.2">
    <property type="organism name" value="c. elegans"/>
</dbReference>
<evidence type="ECO:0000313" key="6">
    <source>
        <dbReference type="WormBase" id="F54B3.2"/>
    </source>
</evidence>
<dbReference type="AlphaFoldDB" id="Q09398"/>
<name>Q09398_CAEEL</name>
<dbReference type="GeneID" id="186198"/>
<keyword evidence="2" id="KW-0812">Transmembrane</keyword>
<evidence type="ECO:0000256" key="1">
    <source>
        <dbReference type="SAM" id="MobiDB-lite"/>
    </source>
</evidence>
<proteinExistence type="predicted"/>
<dbReference type="EMBL" id="BX284602">
    <property type="protein sequence ID" value="CAA88470.2"/>
    <property type="molecule type" value="Genomic_DNA"/>
</dbReference>
<keyword evidence="2" id="KW-0472">Membrane</keyword>
<sequence>MHLLILFLIKLLIHVTSVQSSSNISLCHDVPLGLSNLSTITNIPEIVVLREHNSNDIRMTSALDDVDCWLKKNFKIVGAYTVETRGADNETICYSMATVNIKVKQLMVVISEGQSAQNCTPSVYGPIPNILNIKMFVDGTKNDSVRRMELSFRNPGGHVGVQFEFHRRSVVSKIQKTIEFMLKLNNQTSTYSQLIPYWNPTIFLPPASWQYRKLGEEKEKLEAENMSISWVLVVSVMPMIFFGVVVSCYIVIQPRGGLTYTDEEIDFSIQEVDSASRVNVLQPKIHPFKITPIVYVNPTHSTETNSIDIAMEPTIRRGDALKTAVDDDIHTDKTMLSEGKSTKTVRLPPKDTGTTSVETISLRTGRD</sequence>
<dbReference type="AGR" id="WB:WBGene00010014"/>
<evidence type="ECO:0000313" key="5">
    <source>
        <dbReference type="Proteomes" id="UP000001940"/>
    </source>
</evidence>
<evidence type="ECO:0000313" key="4">
    <source>
        <dbReference type="EMBL" id="CAA88470.2"/>
    </source>
</evidence>
<keyword evidence="2" id="KW-1133">Transmembrane helix</keyword>
<feature type="chain" id="PRO_5004167534" evidence="3">
    <location>
        <begin position="21"/>
        <end position="367"/>
    </location>
</feature>
<keyword evidence="3" id="KW-0732">Signal</keyword>
<feature type="transmembrane region" description="Helical" evidence="2">
    <location>
        <begin position="228"/>
        <end position="252"/>
    </location>
</feature>
<dbReference type="RefSeq" id="NP_496212.2">
    <property type="nucleotide sequence ID" value="NM_063811.2"/>
</dbReference>
<dbReference type="HOGENOM" id="CLU_064372_0_0_1"/>
<accession>Q09398</accession>
<dbReference type="Bgee" id="WBGene00010014">
    <property type="expression patterns" value="Expressed in adult organism and 1 other cell type or tissue"/>
</dbReference>
<dbReference type="KEGG" id="cel:CELE_F54B3.2"/>
<dbReference type="eggNOG" id="ENOG502TFST">
    <property type="taxonomic scope" value="Eukaryota"/>
</dbReference>
<keyword evidence="5" id="KW-1185">Reference proteome</keyword>
<dbReference type="FunCoup" id="Q09398">
    <property type="interactions" value="1522"/>
</dbReference>
<dbReference type="CTD" id="186198"/>
<dbReference type="OMA" id="NISLCHD"/>
<evidence type="ECO:0000256" key="2">
    <source>
        <dbReference type="SAM" id="Phobius"/>
    </source>
</evidence>
<dbReference type="PaxDb" id="6239-F54B3.2"/>
<reference evidence="4 5" key="1">
    <citation type="journal article" date="1998" name="Science">
        <title>Genome sequence of the nematode C. elegans: a platform for investigating biology.</title>
        <authorList>
            <consortium name="The C. elegans sequencing consortium"/>
            <person name="Sulson J.E."/>
            <person name="Waterston R."/>
        </authorList>
    </citation>
    <scope>NUCLEOTIDE SEQUENCE [LARGE SCALE GENOMIC DNA]</scope>
    <source>
        <strain evidence="4 5">Bristol N2</strain>
    </source>
</reference>
<dbReference type="InParanoid" id="Q09398"/>
<evidence type="ECO:0000256" key="3">
    <source>
        <dbReference type="SAM" id="SignalP"/>
    </source>
</evidence>
<feature type="compositionally biased region" description="Polar residues" evidence="1">
    <location>
        <begin position="352"/>
        <end position="367"/>
    </location>
</feature>
<feature type="signal peptide" evidence="3">
    <location>
        <begin position="1"/>
        <end position="20"/>
    </location>
</feature>
<gene>
    <name evidence="4" type="ORF">CELE_F54B3.2</name>
    <name evidence="4 6" type="ORF">F54B3.2</name>
</gene>
<dbReference type="Proteomes" id="UP000001940">
    <property type="component" value="Chromosome II"/>
</dbReference>
<dbReference type="STRING" id="6239.F54B3.2.1"/>
<feature type="region of interest" description="Disordered" evidence="1">
    <location>
        <begin position="338"/>
        <end position="367"/>
    </location>
</feature>
<dbReference type="OrthoDB" id="5863039at2759"/>
<protein>
    <submittedName>
        <fullName evidence="4">Secreted protein</fullName>
    </submittedName>
</protein>
<organism evidence="4 5">
    <name type="scientific">Caenorhabditis elegans</name>
    <dbReference type="NCBI Taxonomy" id="6239"/>
    <lineage>
        <taxon>Eukaryota</taxon>
        <taxon>Metazoa</taxon>
        <taxon>Ecdysozoa</taxon>
        <taxon>Nematoda</taxon>
        <taxon>Chromadorea</taxon>
        <taxon>Rhabditida</taxon>
        <taxon>Rhabditina</taxon>
        <taxon>Rhabditomorpha</taxon>
        <taxon>Rhabditoidea</taxon>
        <taxon>Rhabditidae</taxon>
        <taxon>Peloderinae</taxon>
        <taxon>Caenorhabditis</taxon>
    </lineage>
</organism>